<gene>
    <name evidence="2" type="ORF">ANCCAN_27869</name>
</gene>
<organism evidence="2 3">
    <name type="scientific">Ancylostoma caninum</name>
    <name type="common">Dog hookworm</name>
    <dbReference type="NCBI Taxonomy" id="29170"/>
    <lineage>
        <taxon>Eukaryota</taxon>
        <taxon>Metazoa</taxon>
        <taxon>Ecdysozoa</taxon>
        <taxon>Nematoda</taxon>
        <taxon>Chromadorea</taxon>
        <taxon>Rhabditida</taxon>
        <taxon>Rhabditina</taxon>
        <taxon>Rhabditomorpha</taxon>
        <taxon>Strongyloidea</taxon>
        <taxon>Ancylostomatidae</taxon>
        <taxon>Ancylostomatinae</taxon>
        <taxon>Ancylostoma</taxon>
    </lineage>
</organism>
<accession>A0A368F2T4</accession>
<dbReference type="EMBL" id="JOJR01007429">
    <property type="protein sequence ID" value="RCN26406.1"/>
    <property type="molecule type" value="Genomic_DNA"/>
</dbReference>
<keyword evidence="1" id="KW-1133">Transmembrane helix</keyword>
<comment type="caution">
    <text evidence="2">The sequence shown here is derived from an EMBL/GenBank/DDBJ whole genome shotgun (WGS) entry which is preliminary data.</text>
</comment>
<keyword evidence="3" id="KW-1185">Reference proteome</keyword>
<evidence type="ECO:0000313" key="3">
    <source>
        <dbReference type="Proteomes" id="UP000252519"/>
    </source>
</evidence>
<evidence type="ECO:0000256" key="1">
    <source>
        <dbReference type="SAM" id="Phobius"/>
    </source>
</evidence>
<sequence length="121" mass="14064">MKGRRRRSTSISNPSNQLILHYISVTISSILRHFKVSWRMITSLVLLSWMVMGLYLEPCKGILVKFCINSPSIYLKSMVEEDSQLCVLLVFEWKNDTTMSEKLPNVLSRCLLRTTRSFSFI</sequence>
<reference evidence="2 3" key="1">
    <citation type="submission" date="2014-10" db="EMBL/GenBank/DDBJ databases">
        <title>Draft genome of the hookworm Ancylostoma caninum.</title>
        <authorList>
            <person name="Mitreva M."/>
        </authorList>
    </citation>
    <scope>NUCLEOTIDE SEQUENCE [LARGE SCALE GENOMIC DNA]</scope>
    <source>
        <strain evidence="2 3">Baltimore</strain>
    </source>
</reference>
<keyword evidence="1" id="KW-0812">Transmembrane</keyword>
<feature type="transmembrane region" description="Helical" evidence="1">
    <location>
        <begin position="36"/>
        <end position="56"/>
    </location>
</feature>
<name>A0A368F2T4_ANCCA</name>
<protein>
    <submittedName>
        <fullName evidence="2">Uncharacterized protein</fullName>
    </submittedName>
</protein>
<keyword evidence="1" id="KW-0472">Membrane</keyword>
<dbReference type="AlphaFoldDB" id="A0A368F2T4"/>
<proteinExistence type="predicted"/>
<evidence type="ECO:0000313" key="2">
    <source>
        <dbReference type="EMBL" id="RCN26406.1"/>
    </source>
</evidence>
<dbReference type="Proteomes" id="UP000252519">
    <property type="component" value="Unassembled WGS sequence"/>
</dbReference>